<dbReference type="RefSeq" id="WP_211938084.1">
    <property type="nucleotide sequence ID" value="NZ_CP073078.1"/>
</dbReference>
<name>A0A975FYX9_9CAUL</name>
<keyword evidence="2" id="KW-1185">Reference proteome</keyword>
<accession>A0A975FYX9</accession>
<dbReference type="EMBL" id="CP073078">
    <property type="protein sequence ID" value="QUD88033.1"/>
    <property type="molecule type" value="Genomic_DNA"/>
</dbReference>
<protein>
    <submittedName>
        <fullName evidence="1">Uncharacterized protein</fullName>
    </submittedName>
</protein>
<reference evidence="1" key="1">
    <citation type="submission" date="2021-04" db="EMBL/GenBank/DDBJ databases">
        <title>The complete genome sequence of Caulobacter sp. S6.</title>
        <authorList>
            <person name="Tang Y."/>
            <person name="Ouyang W."/>
            <person name="Liu Q."/>
            <person name="Huang B."/>
            <person name="Guo Z."/>
            <person name="Lei P."/>
        </authorList>
    </citation>
    <scope>NUCLEOTIDE SEQUENCE</scope>
    <source>
        <strain evidence="1">S6</strain>
    </source>
</reference>
<organism evidence="1 2">
    <name type="scientific">Phenylobacterium montanum</name>
    <dbReference type="NCBI Taxonomy" id="2823693"/>
    <lineage>
        <taxon>Bacteria</taxon>
        <taxon>Pseudomonadati</taxon>
        <taxon>Pseudomonadota</taxon>
        <taxon>Alphaproteobacteria</taxon>
        <taxon>Caulobacterales</taxon>
        <taxon>Caulobacteraceae</taxon>
        <taxon>Phenylobacterium</taxon>
    </lineage>
</organism>
<dbReference type="Proteomes" id="UP000676409">
    <property type="component" value="Chromosome"/>
</dbReference>
<sequence length="108" mass="11581">MYQSPYLSPEGRLRDALLDHDQARRHESAGVSANALDADIALWLGLGGAIADLADRIRDACRRSAFANRRPEAAALAARLSEAIDDQVDTPAWRVIDAAARLGADASL</sequence>
<dbReference type="KEGG" id="caul:KCG34_23880"/>
<gene>
    <name evidence="1" type="ORF">KCG34_23880</name>
</gene>
<evidence type="ECO:0000313" key="1">
    <source>
        <dbReference type="EMBL" id="QUD88033.1"/>
    </source>
</evidence>
<proteinExistence type="predicted"/>
<evidence type="ECO:0000313" key="2">
    <source>
        <dbReference type="Proteomes" id="UP000676409"/>
    </source>
</evidence>
<dbReference type="AlphaFoldDB" id="A0A975FYX9"/>